<dbReference type="Proteomes" id="UP001596380">
    <property type="component" value="Unassembled WGS sequence"/>
</dbReference>
<evidence type="ECO:0000259" key="2">
    <source>
        <dbReference type="Pfam" id="PF07510"/>
    </source>
</evidence>
<reference evidence="4" key="1">
    <citation type="journal article" date="2019" name="Int. J. Syst. Evol. Microbiol.">
        <title>The Global Catalogue of Microorganisms (GCM) 10K type strain sequencing project: providing services to taxonomists for standard genome sequencing and annotation.</title>
        <authorList>
            <consortium name="The Broad Institute Genomics Platform"/>
            <consortium name="The Broad Institute Genome Sequencing Center for Infectious Disease"/>
            <person name="Wu L."/>
            <person name="Ma J."/>
        </authorList>
    </citation>
    <scope>NUCLEOTIDE SEQUENCE [LARGE SCALE GENOMIC DNA]</scope>
    <source>
        <strain evidence="4">JCM 3369</strain>
    </source>
</reference>
<accession>A0ABW2CRB2</accession>
<dbReference type="Pfam" id="PF07510">
    <property type="entry name" value="GmrSD_C"/>
    <property type="match status" value="1"/>
</dbReference>
<name>A0ABW2CRB2_9ACTN</name>
<feature type="chain" id="PRO_5046046627" evidence="1">
    <location>
        <begin position="27"/>
        <end position="214"/>
    </location>
</feature>
<evidence type="ECO:0000313" key="3">
    <source>
        <dbReference type="EMBL" id="MFC6883440.1"/>
    </source>
</evidence>
<protein>
    <submittedName>
        <fullName evidence="3">DUF1524 domain-containing protein</fullName>
    </submittedName>
</protein>
<keyword evidence="1" id="KW-0732">Signal</keyword>
<evidence type="ECO:0000256" key="1">
    <source>
        <dbReference type="SAM" id="SignalP"/>
    </source>
</evidence>
<organism evidence="3 4">
    <name type="scientific">Actinomadura yumaensis</name>
    <dbReference type="NCBI Taxonomy" id="111807"/>
    <lineage>
        <taxon>Bacteria</taxon>
        <taxon>Bacillati</taxon>
        <taxon>Actinomycetota</taxon>
        <taxon>Actinomycetes</taxon>
        <taxon>Streptosporangiales</taxon>
        <taxon>Thermomonosporaceae</taxon>
        <taxon>Actinomadura</taxon>
    </lineage>
</organism>
<dbReference type="RefSeq" id="WP_378050302.1">
    <property type="nucleotide sequence ID" value="NZ_JBHSXE010000002.1"/>
</dbReference>
<keyword evidence="4" id="KW-1185">Reference proteome</keyword>
<gene>
    <name evidence="3" type="ORF">ACFQKB_27025</name>
</gene>
<dbReference type="PANTHER" id="PTHR24094">
    <property type="entry name" value="SECRETED PROTEIN"/>
    <property type="match status" value="1"/>
</dbReference>
<proteinExistence type="predicted"/>
<feature type="signal peptide" evidence="1">
    <location>
        <begin position="1"/>
        <end position="26"/>
    </location>
</feature>
<dbReference type="EMBL" id="JBHSXS010000019">
    <property type="protein sequence ID" value="MFC6883440.1"/>
    <property type="molecule type" value="Genomic_DNA"/>
</dbReference>
<comment type="caution">
    <text evidence="3">The sequence shown here is derived from an EMBL/GenBank/DDBJ whole genome shotgun (WGS) entry which is preliminary data.</text>
</comment>
<dbReference type="PANTHER" id="PTHR24094:SF15">
    <property type="entry name" value="AMP-DEPENDENT SYNTHETASE_LIGASE DOMAIN-CONTAINING PROTEIN-RELATED"/>
    <property type="match status" value="1"/>
</dbReference>
<feature type="domain" description="GmrSD restriction endonucleases C-terminal" evidence="2">
    <location>
        <begin position="92"/>
        <end position="208"/>
    </location>
</feature>
<sequence>MRRFPVVSTVAASAALAALLTAPANASPAVPAVPPTPPGVGEARQHLAALTVAAEGSMDGYSRAKFPHWITISGQCNTRETALKRDGEEVETDAKCAAISGRWTSPYDGATWTRASDLDIDHMVPLAQAWRSGASAWTTARRKQFANDLKSSQLWTVTDNVNQAKGDKDPGQWKPPLTSFYCMYARSWIDVKWRYDLSADGAEKAALLSMLDRC</sequence>
<evidence type="ECO:0000313" key="4">
    <source>
        <dbReference type="Proteomes" id="UP001596380"/>
    </source>
</evidence>
<dbReference type="InterPro" id="IPR011089">
    <property type="entry name" value="GmrSD_C"/>
</dbReference>